<organism evidence="3 4">
    <name type="scientific">Gordonia araii NBRC 100433</name>
    <dbReference type="NCBI Taxonomy" id="1073574"/>
    <lineage>
        <taxon>Bacteria</taxon>
        <taxon>Bacillati</taxon>
        <taxon>Actinomycetota</taxon>
        <taxon>Actinomycetes</taxon>
        <taxon>Mycobacteriales</taxon>
        <taxon>Gordoniaceae</taxon>
        <taxon>Gordonia</taxon>
    </lineage>
</organism>
<proteinExistence type="predicted"/>
<dbReference type="STRING" id="1073574.GOARA_068_00790"/>
<feature type="transmembrane region" description="Helical" evidence="2">
    <location>
        <begin position="309"/>
        <end position="333"/>
    </location>
</feature>
<keyword evidence="2" id="KW-1133">Transmembrane helix</keyword>
<evidence type="ECO:0000256" key="2">
    <source>
        <dbReference type="SAM" id="Phobius"/>
    </source>
</evidence>
<dbReference type="AlphaFoldDB" id="G7H6E5"/>
<reference evidence="3 4" key="1">
    <citation type="submission" date="2011-11" db="EMBL/GenBank/DDBJ databases">
        <title>Whole genome shotgun sequence of Gordonia araii NBRC 100433.</title>
        <authorList>
            <person name="Yoshida Y."/>
            <person name="Hosoyama A."/>
            <person name="Tsuchikane K."/>
            <person name="Katsumata H."/>
            <person name="Yamazaki S."/>
            <person name="Fujita N."/>
        </authorList>
    </citation>
    <scope>NUCLEOTIDE SEQUENCE [LARGE SCALE GENOMIC DNA]</scope>
    <source>
        <strain evidence="3 4">NBRC 100433</strain>
    </source>
</reference>
<feature type="region of interest" description="Disordered" evidence="1">
    <location>
        <begin position="1"/>
        <end position="23"/>
    </location>
</feature>
<name>G7H6E5_9ACTN</name>
<dbReference type="EMBL" id="BAEE01000068">
    <property type="protein sequence ID" value="GAB11420.1"/>
    <property type="molecule type" value="Genomic_DNA"/>
</dbReference>
<gene>
    <name evidence="3" type="ORF">GOARA_068_00790</name>
</gene>
<keyword evidence="2" id="KW-0812">Transmembrane</keyword>
<dbReference type="RefSeq" id="WP_007323495.1">
    <property type="nucleotide sequence ID" value="NZ_BAEE01000068.1"/>
</dbReference>
<keyword evidence="2" id="KW-0472">Membrane</keyword>
<dbReference type="OrthoDB" id="4373699at2"/>
<protein>
    <submittedName>
        <fullName evidence="3">Uncharacterized protein</fullName>
    </submittedName>
</protein>
<evidence type="ECO:0000313" key="4">
    <source>
        <dbReference type="Proteomes" id="UP000035088"/>
    </source>
</evidence>
<keyword evidence="4" id="KW-1185">Reference proteome</keyword>
<dbReference type="Proteomes" id="UP000035088">
    <property type="component" value="Unassembled WGS sequence"/>
</dbReference>
<comment type="caution">
    <text evidence="3">The sequence shown here is derived from an EMBL/GenBank/DDBJ whole genome shotgun (WGS) entry which is preliminary data.</text>
</comment>
<accession>G7H6E5</accession>
<sequence length="383" mass="39660">MVVVDYRGGRPDRGSYQTMGESARRERRHARFGRIAVTMPDPVLAAALTAEGFTLDVEAPGAVGLCCVDVGEDVHGGEFDAEGVAAQLRAIGQRAYEVALVGVGIEACPDWPARMARLASAVDPDGSLPVFAVALDIAADGNVEASGLGELVAWAVAEADAIAGAELARRDAADRLTGLRVGSAAVRSWAGARIHSGFREVASAAQREAASLRAADTAAFVRWVRWSAADFEERMVAAVAEQAAHLRATALVGLPADDPSGEPVPPPTAPPAHGWPRRTWGAEDAVIVLIGASSGFGVGRLAAGSLSGWMTGWTAVVLAVLVGVAVAAGAVALRRRVLLRGQAHAWVSEVVADARARTEWRAAALLNGVEPATTARVRRAASA</sequence>
<evidence type="ECO:0000256" key="1">
    <source>
        <dbReference type="SAM" id="MobiDB-lite"/>
    </source>
</evidence>
<evidence type="ECO:0000313" key="3">
    <source>
        <dbReference type="EMBL" id="GAB11420.1"/>
    </source>
</evidence>